<comment type="caution">
    <text evidence="1">The sequence shown here is derived from an EMBL/GenBank/DDBJ whole genome shotgun (WGS) entry which is preliminary data.</text>
</comment>
<gene>
    <name evidence="1" type="ORF">CLCR_03218</name>
</gene>
<evidence type="ECO:0000313" key="2">
    <source>
        <dbReference type="Proteomes" id="UP000094526"/>
    </source>
</evidence>
<dbReference type="Proteomes" id="UP000094526">
    <property type="component" value="Unassembled WGS sequence"/>
</dbReference>
<sequence>MTSTPLFEFRQRDARETQSFYDDTGVHHALLRSDRRTTKTKHRKRTPSLVIGRTTAQMMPRFAQRRGRRAYRLPLPVDGKQLVDA</sequence>
<accession>A0A1C1D1U4</accession>
<dbReference type="AlphaFoldDB" id="A0A1C1D1U4"/>
<organism evidence="1 2">
    <name type="scientific">Cladophialophora carrionii</name>
    <dbReference type="NCBI Taxonomy" id="86049"/>
    <lineage>
        <taxon>Eukaryota</taxon>
        <taxon>Fungi</taxon>
        <taxon>Dikarya</taxon>
        <taxon>Ascomycota</taxon>
        <taxon>Pezizomycotina</taxon>
        <taxon>Eurotiomycetes</taxon>
        <taxon>Chaetothyriomycetidae</taxon>
        <taxon>Chaetothyriales</taxon>
        <taxon>Herpotrichiellaceae</taxon>
        <taxon>Cladophialophora</taxon>
    </lineage>
</organism>
<name>A0A1C1D1U4_9EURO</name>
<protein>
    <submittedName>
        <fullName evidence="1">Uncharacterized protein</fullName>
    </submittedName>
</protein>
<proteinExistence type="predicted"/>
<keyword evidence="2" id="KW-1185">Reference proteome</keyword>
<reference evidence="2" key="1">
    <citation type="submission" date="2015-07" db="EMBL/GenBank/DDBJ databases">
        <authorList>
            <person name="Teixeira M.M."/>
            <person name="Souza R.C."/>
            <person name="Almeida L.G."/>
            <person name="Vicente V.A."/>
            <person name="de Hoog S."/>
            <person name="Bocca A.L."/>
            <person name="de Almeida S.R."/>
            <person name="Vasconcelos A.T."/>
            <person name="Felipe M.S."/>
        </authorList>
    </citation>
    <scope>NUCLEOTIDE SEQUENCE [LARGE SCALE GENOMIC DNA]</scope>
    <source>
        <strain evidence="2">KSF</strain>
    </source>
</reference>
<evidence type="ECO:0000313" key="1">
    <source>
        <dbReference type="EMBL" id="OCT54664.1"/>
    </source>
</evidence>
<dbReference type="EMBL" id="LGRB01000003">
    <property type="protein sequence ID" value="OCT54664.1"/>
    <property type="molecule type" value="Genomic_DNA"/>
</dbReference>
<dbReference type="VEuPathDB" id="FungiDB:CLCR_03218"/>